<comment type="caution">
    <text evidence="2">The sequence shown here is derived from an EMBL/GenBank/DDBJ whole genome shotgun (WGS) entry which is preliminary data.</text>
</comment>
<protein>
    <submittedName>
        <fullName evidence="2">Uncharacterized protein</fullName>
    </submittedName>
</protein>
<dbReference type="Proteomes" id="UP001226691">
    <property type="component" value="Unassembled WGS sequence"/>
</dbReference>
<evidence type="ECO:0000313" key="2">
    <source>
        <dbReference type="EMBL" id="MDQ1124045.1"/>
    </source>
</evidence>
<organism evidence="2 3">
    <name type="scientific">Microbacterium trichothecenolyticum</name>
    <name type="common">Aureobacterium trichothecenolyticum</name>
    <dbReference type="NCBI Taxonomy" id="69370"/>
    <lineage>
        <taxon>Bacteria</taxon>
        <taxon>Bacillati</taxon>
        <taxon>Actinomycetota</taxon>
        <taxon>Actinomycetes</taxon>
        <taxon>Micrococcales</taxon>
        <taxon>Microbacteriaceae</taxon>
        <taxon>Microbacterium</taxon>
    </lineage>
</organism>
<dbReference type="EMBL" id="JAUTBF010000001">
    <property type="protein sequence ID" value="MDQ1124045.1"/>
    <property type="molecule type" value="Genomic_DNA"/>
</dbReference>
<accession>A0ABU0TWK6</accession>
<keyword evidence="1" id="KW-0812">Transmembrane</keyword>
<dbReference type="RefSeq" id="WP_307484450.1">
    <property type="nucleotide sequence ID" value="NZ_JAUTBF010000001.1"/>
</dbReference>
<name>A0ABU0TWK6_MICTR</name>
<reference evidence="2 3" key="1">
    <citation type="submission" date="2023-07" db="EMBL/GenBank/DDBJ databases">
        <title>Functional and genomic diversity of the sorghum phyllosphere microbiome.</title>
        <authorList>
            <person name="Shade A."/>
        </authorList>
    </citation>
    <scope>NUCLEOTIDE SEQUENCE [LARGE SCALE GENOMIC DNA]</scope>
    <source>
        <strain evidence="2 3">SORGH_AS_1207</strain>
    </source>
</reference>
<evidence type="ECO:0000256" key="1">
    <source>
        <dbReference type="SAM" id="Phobius"/>
    </source>
</evidence>
<feature type="transmembrane region" description="Helical" evidence="1">
    <location>
        <begin position="20"/>
        <end position="40"/>
    </location>
</feature>
<proteinExistence type="predicted"/>
<sequence>MRAPWDRPGESSKQRAARIVLFSVTVVCVVVMVSFLVYFVTRSAEIAGF</sequence>
<keyword evidence="1" id="KW-1133">Transmembrane helix</keyword>
<keyword evidence="3" id="KW-1185">Reference proteome</keyword>
<keyword evidence="1" id="KW-0472">Membrane</keyword>
<gene>
    <name evidence="2" type="ORF">QE412_002618</name>
</gene>
<evidence type="ECO:0000313" key="3">
    <source>
        <dbReference type="Proteomes" id="UP001226691"/>
    </source>
</evidence>